<comment type="caution">
    <text evidence="1">The sequence shown here is derived from an EMBL/GenBank/DDBJ whole genome shotgun (WGS) entry which is preliminary data.</text>
</comment>
<evidence type="ECO:0000313" key="2">
    <source>
        <dbReference type="Proteomes" id="UP000600774"/>
    </source>
</evidence>
<gene>
    <name evidence="1" type="ORF">HA338_08915</name>
</gene>
<protein>
    <submittedName>
        <fullName evidence="1">DUF2769 domain-containing protein</fullName>
    </submittedName>
</protein>
<reference evidence="1" key="1">
    <citation type="journal article" date="2020" name="bioRxiv">
        <title>A rank-normalized archaeal taxonomy based on genome phylogeny resolves widespread incomplete and uneven classifications.</title>
        <authorList>
            <person name="Rinke C."/>
            <person name="Chuvochina M."/>
            <person name="Mussig A.J."/>
            <person name="Chaumeil P.-A."/>
            <person name="Waite D.W."/>
            <person name="Whitman W.B."/>
            <person name="Parks D.H."/>
            <person name="Hugenholtz P."/>
        </authorList>
    </citation>
    <scope>NUCLEOTIDE SEQUENCE</scope>
    <source>
        <strain evidence="1">UBA8876</strain>
    </source>
</reference>
<organism evidence="1 2">
    <name type="scientific">Methanosarcina acetivorans</name>
    <dbReference type="NCBI Taxonomy" id="2214"/>
    <lineage>
        <taxon>Archaea</taxon>
        <taxon>Methanobacteriati</taxon>
        <taxon>Methanobacteriota</taxon>
        <taxon>Stenosarchaea group</taxon>
        <taxon>Methanomicrobia</taxon>
        <taxon>Methanosarcinales</taxon>
        <taxon>Methanosarcinaceae</taxon>
        <taxon>Methanosarcina</taxon>
    </lineage>
</organism>
<evidence type="ECO:0000313" key="1">
    <source>
        <dbReference type="EMBL" id="HIH94149.1"/>
    </source>
</evidence>
<accession>A0A832SGV3</accession>
<dbReference type="InterPro" id="IPR020075">
    <property type="entry name" value="Uncharacterised_AF2234"/>
</dbReference>
<name>A0A832SGV3_9EURY</name>
<sequence>MVSGNKCRKAFCFHETVQKRAQKQQGTSHKQKMQLKSRSLKAVQISETGEIRQMVADTPENLRICMEHCGTCPSLPFPPEPFLFCARGCSPEKISKKSCNCPTCPIYNKYKLQNLYFCETGKAVKEREEEKNV</sequence>
<dbReference type="EMBL" id="DUJU01000102">
    <property type="protein sequence ID" value="HIH94149.1"/>
    <property type="molecule type" value="Genomic_DNA"/>
</dbReference>
<dbReference type="Proteomes" id="UP000600774">
    <property type="component" value="Unassembled WGS sequence"/>
</dbReference>
<dbReference type="AlphaFoldDB" id="A0A832SGV3"/>
<dbReference type="Pfam" id="PF10967">
    <property type="entry name" value="DUF2769"/>
    <property type="match status" value="1"/>
</dbReference>
<proteinExistence type="predicted"/>